<protein>
    <recommendedName>
        <fullName evidence="5">Low temperature-induced protein</fullName>
    </recommendedName>
</protein>
<evidence type="ECO:0000313" key="4">
    <source>
        <dbReference type="Proteomes" id="UP000002384"/>
    </source>
</evidence>
<dbReference type="OrthoDB" id="583493at2"/>
<dbReference type="EMBL" id="CP001291">
    <property type="protein sequence ID" value="ACK73231.1"/>
    <property type="molecule type" value="Genomic_DNA"/>
</dbReference>
<feature type="compositionally biased region" description="Basic and acidic residues" evidence="1">
    <location>
        <begin position="70"/>
        <end position="79"/>
    </location>
</feature>
<organism evidence="3 4">
    <name type="scientific">Gloeothece citriformis (strain PCC 7424)</name>
    <name type="common">Cyanothece sp. (strain PCC 7424)</name>
    <dbReference type="NCBI Taxonomy" id="65393"/>
    <lineage>
        <taxon>Bacteria</taxon>
        <taxon>Bacillati</taxon>
        <taxon>Cyanobacteriota</taxon>
        <taxon>Cyanophyceae</taxon>
        <taxon>Oscillatoriophycideae</taxon>
        <taxon>Chroococcales</taxon>
        <taxon>Aphanothecaceae</taxon>
        <taxon>Gloeothece</taxon>
        <taxon>Gloeothece citriformis</taxon>
    </lineage>
</organism>
<dbReference type="KEGG" id="cyc:PCC7424_4874"/>
<proteinExistence type="predicted"/>
<reference evidence="4" key="1">
    <citation type="journal article" date="2011" name="MBio">
        <title>Novel metabolic attributes of the genus Cyanothece, comprising a group of unicellular nitrogen-fixing Cyanobacteria.</title>
        <authorList>
            <person name="Bandyopadhyay A."/>
            <person name="Elvitigala T."/>
            <person name="Welsh E."/>
            <person name="Stockel J."/>
            <person name="Liberton M."/>
            <person name="Min H."/>
            <person name="Sherman L.A."/>
            <person name="Pakrasi H.B."/>
        </authorList>
    </citation>
    <scope>NUCLEOTIDE SEQUENCE [LARGE SCALE GENOMIC DNA]</scope>
    <source>
        <strain evidence="4">PCC 7424</strain>
    </source>
</reference>
<dbReference type="RefSeq" id="WP_015956813.1">
    <property type="nucleotide sequence ID" value="NC_011729.1"/>
</dbReference>
<dbReference type="Proteomes" id="UP000002384">
    <property type="component" value="Chromosome"/>
</dbReference>
<dbReference type="HOGENOM" id="CLU_166136_0_0_3"/>
<sequence>MKTIILPLTLGVISLFTGLGASASAQSTNPQNPQNPQNSIGAFQKNEVGSNEDSAFGSPLDLIHNMNMRRGRDSGEFAEDSKTNLNQAADEFKRLQQQRLQNQSSDSNVIPQN</sequence>
<keyword evidence="2" id="KW-0732">Signal</keyword>
<accession>B7KEB3</accession>
<dbReference type="eggNOG" id="ENOG50338XG">
    <property type="taxonomic scope" value="Bacteria"/>
</dbReference>
<keyword evidence="4" id="KW-1185">Reference proteome</keyword>
<name>B7KEB3_GLOC7</name>
<feature type="compositionally biased region" description="Low complexity" evidence="1">
    <location>
        <begin position="29"/>
        <end position="38"/>
    </location>
</feature>
<evidence type="ECO:0000256" key="2">
    <source>
        <dbReference type="SAM" id="SignalP"/>
    </source>
</evidence>
<gene>
    <name evidence="3" type="ordered locus">PCC7424_4874</name>
</gene>
<evidence type="ECO:0000313" key="3">
    <source>
        <dbReference type="EMBL" id="ACK73231.1"/>
    </source>
</evidence>
<dbReference type="AlphaFoldDB" id="B7KEB3"/>
<feature type="signal peptide" evidence="2">
    <location>
        <begin position="1"/>
        <end position="23"/>
    </location>
</feature>
<feature type="chain" id="PRO_5002858951" description="Low temperature-induced protein" evidence="2">
    <location>
        <begin position="24"/>
        <end position="113"/>
    </location>
</feature>
<evidence type="ECO:0000256" key="1">
    <source>
        <dbReference type="SAM" id="MobiDB-lite"/>
    </source>
</evidence>
<feature type="region of interest" description="Disordered" evidence="1">
    <location>
        <begin position="22"/>
        <end position="79"/>
    </location>
</feature>
<dbReference type="STRING" id="65393.PCC7424_4874"/>
<evidence type="ECO:0008006" key="5">
    <source>
        <dbReference type="Google" id="ProtNLM"/>
    </source>
</evidence>